<dbReference type="AlphaFoldDB" id="A0A816LVI5"/>
<gene>
    <name evidence="5" type="ORF">OVN521_LOCUS15695</name>
    <name evidence="4" type="ORF">UXM345_LOCUS10424</name>
    <name evidence="2" type="ORF">WKI299_LOCUS2032</name>
    <name evidence="3" type="ORF">XDN619_LOCUS35431</name>
</gene>
<reference evidence="2" key="1">
    <citation type="submission" date="2021-02" db="EMBL/GenBank/DDBJ databases">
        <authorList>
            <person name="Nowell W R."/>
        </authorList>
    </citation>
    <scope>NUCLEOTIDE SEQUENCE</scope>
</reference>
<dbReference type="EMBL" id="CAJNRG010018194">
    <property type="protein sequence ID" value="CAF2252040.1"/>
    <property type="molecule type" value="Genomic_DNA"/>
</dbReference>
<dbReference type="Proteomes" id="UP000663866">
    <property type="component" value="Unassembled WGS sequence"/>
</dbReference>
<keyword evidence="1" id="KW-0472">Membrane</keyword>
<evidence type="ECO:0000313" key="7">
    <source>
        <dbReference type="Proteomes" id="UP000663866"/>
    </source>
</evidence>
<sequence>MVFDYRRFRRIFYGYIFRSSSGQILRFSLMLIFLSLFFLGASIKQFYEPHIPSPQSTRLHPNEPITIKLRPFPVCHPRKLKVANITVEYYRKYPDKQRQPCFLVESIDGGEWWSYVTQEFAEILTHLREIGVESGIKYRPFPPMNNIHHGTNLTKLFLNACGMDENVSVEHQMPIVALMWEINRRTWHHFNRNFKDLFKTTRLRFVTFIDDLHFTTRGSWLSRMYLFESISSEIFSTYPYIFHNYYTNISSNKLTWLPHAASTLSYNSINESAENVLFVSGANLIEWYPCRSRTFELCYRRKDLVACLEHPGYGITMKNDSSHYYGGQRYFSYMRQYVFGLATCQSVQYAIAKLFEIPANGLALVTTNDLIGVLRSLHFNLNEHFLAIDCSSSNQLISELLRIQHTSTQTILNMREKSQHIIHERHLTRHRAALIHVRLLAQALIASTTSDMERRQWEQWGRNC</sequence>
<organism evidence="2 6">
    <name type="scientific">Rotaria magnacalcarata</name>
    <dbReference type="NCBI Taxonomy" id="392030"/>
    <lineage>
        <taxon>Eukaryota</taxon>
        <taxon>Metazoa</taxon>
        <taxon>Spiralia</taxon>
        <taxon>Gnathifera</taxon>
        <taxon>Rotifera</taxon>
        <taxon>Eurotatoria</taxon>
        <taxon>Bdelloidea</taxon>
        <taxon>Philodinida</taxon>
        <taxon>Philodinidae</taxon>
        <taxon>Rotaria</taxon>
    </lineage>
</organism>
<proteinExistence type="predicted"/>
<evidence type="ECO:0000313" key="2">
    <source>
        <dbReference type="EMBL" id="CAF1943890.1"/>
    </source>
</evidence>
<dbReference type="Proteomes" id="UP000663856">
    <property type="component" value="Unassembled WGS sequence"/>
</dbReference>
<keyword evidence="7" id="KW-1185">Reference proteome</keyword>
<accession>A0A816LVI5</accession>
<dbReference type="Proteomes" id="UP000663887">
    <property type="component" value="Unassembled WGS sequence"/>
</dbReference>
<protein>
    <submittedName>
        <fullName evidence="2">Uncharacterized protein</fullName>
    </submittedName>
</protein>
<dbReference type="EMBL" id="CAJOBF010000997">
    <property type="protein sequence ID" value="CAF3898903.1"/>
    <property type="molecule type" value="Genomic_DNA"/>
</dbReference>
<keyword evidence="1" id="KW-1133">Transmembrane helix</keyword>
<dbReference type="Proteomes" id="UP000663842">
    <property type="component" value="Unassembled WGS sequence"/>
</dbReference>
<name>A0A816LVI5_9BILA</name>
<feature type="transmembrane region" description="Helical" evidence="1">
    <location>
        <begin position="24"/>
        <end position="43"/>
    </location>
</feature>
<dbReference type="EMBL" id="CAJNRF010000176">
    <property type="protein sequence ID" value="CAF1943890.1"/>
    <property type="molecule type" value="Genomic_DNA"/>
</dbReference>
<evidence type="ECO:0000313" key="6">
    <source>
        <dbReference type="Proteomes" id="UP000663856"/>
    </source>
</evidence>
<evidence type="ECO:0000313" key="3">
    <source>
        <dbReference type="EMBL" id="CAF2252040.1"/>
    </source>
</evidence>
<keyword evidence="1" id="KW-0812">Transmembrane</keyword>
<evidence type="ECO:0000256" key="1">
    <source>
        <dbReference type="SAM" id="Phobius"/>
    </source>
</evidence>
<evidence type="ECO:0000313" key="4">
    <source>
        <dbReference type="EMBL" id="CAF3898903.1"/>
    </source>
</evidence>
<comment type="caution">
    <text evidence="2">The sequence shown here is derived from an EMBL/GenBank/DDBJ whole genome shotgun (WGS) entry which is preliminary data.</text>
</comment>
<dbReference type="EMBL" id="CAJOBG010002525">
    <property type="protein sequence ID" value="CAF4012327.1"/>
    <property type="molecule type" value="Genomic_DNA"/>
</dbReference>
<evidence type="ECO:0000313" key="5">
    <source>
        <dbReference type="EMBL" id="CAF4012327.1"/>
    </source>
</evidence>